<keyword evidence="2" id="KW-1185">Reference proteome</keyword>
<dbReference type="AlphaFoldDB" id="A0A7G7BDT7"/>
<organism evidence="1 2">
    <name type="scientific">Streptomyces finlayi</name>
    <dbReference type="NCBI Taxonomy" id="67296"/>
    <lineage>
        <taxon>Bacteria</taxon>
        <taxon>Bacillati</taxon>
        <taxon>Actinomycetota</taxon>
        <taxon>Actinomycetes</taxon>
        <taxon>Kitasatosporales</taxon>
        <taxon>Streptomycetaceae</taxon>
        <taxon>Streptomyces</taxon>
    </lineage>
</organism>
<dbReference type="EMBL" id="CP045702">
    <property type="protein sequence ID" value="QNE73502.1"/>
    <property type="molecule type" value="Genomic_DNA"/>
</dbReference>
<dbReference type="KEGG" id="sfiy:F0344_01725"/>
<reference evidence="2" key="1">
    <citation type="submission" date="2019-10" db="EMBL/GenBank/DDBJ databases">
        <title>Antimicrobial potential of Antarctic Bacteria.</title>
        <authorList>
            <person name="Benaud N."/>
            <person name="Edwards R.J."/>
            <person name="Ferrari B.C."/>
        </authorList>
    </citation>
    <scope>NUCLEOTIDE SEQUENCE [LARGE SCALE GENOMIC DNA]</scope>
    <source>
        <strain evidence="2">NBSH44</strain>
    </source>
</reference>
<name>A0A7G7BDT7_9ACTN</name>
<proteinExistence type="predicted"/>
<dbReference type="Proteomes" id="UP000515307">
    <property type="component" value="Chromosome"/>
</dbReference>
<evidence type="ECO:0000313" key="1">
    <source>
        <dbReference type="EMBL" id="QNE73502.1"/>
    </source>
</evidence>
<gene>
    <name evidence="1" type="ORF">F0344_01725</name>
</gene>
<dbReference type="RefSeq" id="WP_185297070.1">
    <property type="nucleotide sequence ID" value="NZ_CP045702.1"/>
</dbReference>
<protein>
    <submittedName>
        <fullName evidence="1">Uncharacterized protein</fullName>
    </submittedName>
</protein>
<sequence>MRGERHTDEGDVLTDATDWMNSIYGSARNALVLVRPDGRTDGPTDGYIGSTLTPDWATAFTTAAQALTPG</sequence>
<accession>A0A7G7BDT7</accession>
<evidence type="ECO:0000313" key="2">
    <source>
        <dbReference type="Proteomes" id="UP000515307"/>
    </source>
</evidence>